<reference evidence="2 3" key="1">
    <citation type="submission" date="2024-04" db="EMBL/GenBank/DDBJ databases">
        <title>Complete genome sequence of Fusarium acuminatum.</title>
        <authorList>
            <person name="Lan B."/>
        </authorList>
    </citation>
    <scope>NUCLEOTIDE SEQUENCE [LARGE SCALE GENOMIC DNA]</scope>
    <source>
        <strain evidence="2">1A</strain>
    </source>
</reference>
<feature type="region of interest" description="Disordered" evidence="1">
    <location>
        <begin position="38"/>
        <end position="89"/>
    </location>
</feature>
<evidence type="ECO:0000313" key="2">
    <source>
        <dbReference type="EMBL" id="WZH48389.1"/>
    </source>
</evidence>
<evidence type="ECO:0000313" key="3">
    <source>
        <dbReference type="Proteomes" id="UP001489902"/>
    </source>
</evidence>
<accession>A0ABZ2X9A4</accession>
<gene>
    <name evidence="2" type="ORF">QYS62_009563</name>
</gene>
<feature type="compositionally biased region" description="Polar residues" evidence="1">
    <location>
        <begin position="64"/>
        <end position="79"/>
    </location>
</feature>
<sequence>MTKGLGIRQYRSGSGSDPGKPPCAKCLREGAECVLAGSRRGGDYSRYRRPCRTSHSRQPIAALSISSSDHISPRQNNRSKTTEDGVHDKLQNPIDALLVLAHAADQPEDGVGSDNNQHTPDGYEGLTNVTEAPPLTLSMQTPQLSGSMPEPVDETTIDDYPIISDGSLDAILLMQLLRQ</sequence>
<dbReference type="Proteomes" id="UP001489902">
    <property type="component" value="Chromosome 5"/>
</dbReference>
<feature type="region of interest" description="Disordered" evidence="1">
    <location>
        <begin position="1"/>
        <end position="23"/>
    </location>
</feature>
<protein>
    <submittedName>
        <fullName evidence="2">Transcriptional activator</fullName>
    </submittedName>
</protein>
<dbReference type="EMBL" id="CP151264">
    <property type="protein sequence ID" value="WZH48389.1"/>
    <property type="molecule type" value="Genomic_DNA"/>
</dbReference>
<proteinExistence type="predicted"/>
<name>A0ABZ2X9A4_9HYPO</name>
<evidence type="ECO:0000256" key="1">
    <source>
        <dbReference type="SAM" id="MobiDB-lite"/>
    </source>
</evidence>
<keyword evidence="3" id="KW-1185">Reference proteome</keyword>
<feature type="compositionally biased region" description="Basic and acidic residues" evidence="1">
    <location>
        <begin position="80"/>
        <end position="89"/>
    </location>
</feature>
<organism evidence="2 3">
    <name type="scientific">Fusarium acuminatum</name>
    <dbReference type="NCBI Taxonomy" id="5515"/>
    <lineage>
        <taxon>Eukaryota</taxon>
        <taxon>Fungi</taxon>
        <taxon>Dikarya</taxon>
        <taxon>Ascomycota</taxon>
        <taxon>Pezizomycotina</taxon>
        <taxon>Sordariomycetes</taxon>
        <taxon>Hypocreomycetidae</taxon>
        <taxon>Hypocreales</taxon>
        <taxon>Nectriaceae</taxon>
        <taxon>Fusarium</taxon>
        <taxon>Fusarium tricinctum species complex</taxon>
    </lineage>
</organism>